<name>A3VE85_9RHOB</name>
<dbReference type="PANTHER" id="PTHR24096">
    <property type="entry name" value="LONG-CHAIN-FATTY-ACID--COA LIGASE"/>
    <property type="match status" value="1"/>
</dbReference>
<dbReference type="HOGENOM" id="CLU_462235_0_0_5"/>
<dbReference type="PANTHER" id="PTHR24096:SF420">
    <property type="entry name" value="LONG-CHAIN-FATTY-ACID--COA LIGASE-RELATED"/>
    <property type="match status" value="1"/>
</dbReference>
<dbReference type="EMBL" id="AAMT01000005">
    <property type="protein sequence ID" value="EAQ13223.1"/>
    <property type="molecule type" value="Genomic_DNA"/>
</dbReference>
<dbReference type="Proteomes" id="UP000002931">
    <property type="component" value="Unassembled WGS sequence"/>
</dbReference>
<dbReference type="STRING" id="314271.RB2654_09144"/>
<dbReference type="InterPro" id="IPR000873">
    <property type="entry name" value="AMP-dep_synth/lig_dom"/>
</dbReference>
<evidence type="ECO:0000313" key="3">
    <source>
        <dbReference type="Proteomes" id="UP000002931"/>
    </source>
</evidence>
<protein>
    <submittedName>
        <fullName evidence="2">Feruloyl-CoA synthase</fullName>
    </submittedName>
</protein>
<dbReference type="eggNOG" id="COG0318">
    <property type="taxonomic scope" value="Bacteria"/>
</dbReference>
<reference evidence="2 3" key="1">
    <citation type="journal article" date="2010" name="J. Bacteriol.">
        <title>Genome sequences of Pelagibaca bermudensis HTCC2601T and Maritimibacter alkaliphilus HTCC2654T, the type strains of two marine Roseobacter genera.</title>
        <authorList>
            <person name="Thrash J.C."/>
            <person name="Cho J.C."/>
            <person name="Ferriera S."/>
            <person name="Johnson J."/>
            <person name="Vergin K.L."/>
            <person name="Giovannoni S.J."/>
        </authorList>
    </citation>
    <scope>NUCLEOTIDE SEQUENCE [LARGE SCALE GENOMIC DNA]</scope>
    <source>
        <strain evidence="2 3">HTCC2654</strain>
    </source>
</reference>
<dbReference type="InterPro" id="IPR042099">
    <property type="entry name" value="ANL_N_sf"/>
</dbReference>
<comment type="caution">
    <text evidence="2">The sequence shown here is derived from an EMBL/GenBank/DDBJ whole genome shotgun (WGS) entry which is preliminary data.</text>
</comment>
<sequence length="584" mass="62767">MIYRAADPLGPVVDRTGDWLHHWAGAAPDRTFLAERYGAGWREVSYAEALEQVRGIAASLLARGMNADTPVIVISGNGVDHGLLALAGQYVGVPIVPVAEQYALIHGAHGRLRHAVEMTKPRMAYTVDADQYGEALALDIFDDIEVVASNPGQNAKVTPFAVLVKGAAGVDVDAAFAATGPDTVGKILLTSGSTSAPKGVPTTNRMMTTNQAQLAAALPFLATRPPVLVDWLPWNHVFGGSHNFNMILANGGTLYVDDGKPTPALISRTVENLKLVSPTISFNVPVGFAGLVKAMKTDEALKQSYFAELDMIFYAGASLPQDVWKGIEDAAHEVRGDLPLMNSSWGLTETAPAALLQHEPTDRSGIVGVPLPGVEVKLIPDDDMRCEVRVKGPSIFTGYLDNPEKTAEAFDDEGFFLTGDAMKFVNPDNYDLGLQFDGRISEDFKLLTGTWVRAGQLRLDMLACIGPLAQDIVITGADKNEIGIMIFPNVAELEKEGYSFDSDNGALINAALQSDIRRRLAVRAGEVSGSSSRVGRAIVLEEPPNMGEGEMTAKGNLNYRKVLDRRDALLKRLYDDADPATITI</sequence>
<dbReference type="SUPFAM" id="SSF56801">
    <property type="entry name" value="Acetyl-CoA synthetase-like"/>
    <property type="match status" value="1"/>
</dbReference>
<organism evidence="2 3">
    <name type="scientific">Maritimibacter alkaliphilus HTCC2654</name>
    <dbReference type="NCBI Taxonomy" id="314271"/>
    <lineage>
        <taxon>Bacteria</taxon>
        <taxon>Pseudomonadati</taxon>
        <taxon>Pseudomonadota</taxon>
        <taxon>Alphaproteobacteria</taxon>
        <taxon>Rhodobacterales</taxon>
        <taxon>Roseobacteraceae</taxon>
        <taxon>Maritimibacter</taxon>
    </lineage>
</organism>
<dbReference type="GO" id="GO:0016405">
    <property type="term" value="F:CoA-ligase activity"/>
    <property type="evidence" value="ECO:0007669"/>
    <property type="project" value="TreeGrafter"/>
</dbReference>
<keyword evidence="3" id="KW-1185">Reference proteome</keyword>
<dbReference type="PROSITE" id="PS00455">
    <property type="entry name" value="AMP_BINDING"/>
    <property type="match status" value="1"/>
</dbReference>
<dbReference type="Gene3D" id="3.40.50.12780">
    <property type="entry name" value="N-terminal domain of ligase-like"/>
    <property type="match status" value="1"/>
</dbReference>
<dbReference type="AlphaFoldDB" id="A3VE85"/>
<accession>A3VE85</accession>
<evidence type="ECO:0000313" key="2">
    <source>
        <dbReference type="EMBL" id="EAQ13223.1"/>
    </source>
</evidence>
<evidence type="ECO:0000259" key="1">
    <source>
        <dbReference type="Pfam" id="PF00501"/>
    </source>
</evidence>
<gene>
    <name evidence="2" type="ORF">RB2654_09144</name>
</gene>
<feature type="domain" description="AMP-dependent synthetase/ligase" evidence="1">
    <location>
        <begin position="21"/>
        <end position="400"/>
    </location>
</feature>
<dbReference type="InterPro" id="IPR020845">
    <property type="entry name" value="AMP-binding_CS"/>
</dbReference>
<proteinExistence type="predicted"/>
<dbReference type="Pfam" id="PF00501">
    <property type="entry name" value="AMP-binding"/>
    <property type="match status" value="1"/>
</dbReference>